<dbReference type="InterPro" id="IPR048389">
    <property type="entry name" value="YciQ-like_C"/>
</dbReference>
<evidence type="ECO:0000313" key="5">
    <source>
        <dbReference type="EMBL" id="GGH73521.1"/>
    </source>
</evidence>
<keyword evidence="2" id="KW-0472">Membrane</keyword>
<comment type="caution">
    <text evidence="5">The sequence shown here is derived from an EMBL/GenBank/DDBJ whole genome shotgun (WGS) entry which is preliminary data.</text>
</comment>
<dbReference type="EMBL" id="BMFV01000001">
    <property type="protein sequence ID" value="GGH73521.1"/>
    <property type="molecule type" value="Genomic_DNA"/>
</dbReference>
<gene>
    <name evidence="5" type="ORF">GCM10007096_00830</name>
</gene>
<keyword evidence="2" id="KW-1133">Transmembrane helix</keyword>
<evidence type="ECO:0008006" key="7">
    <source>
        <dbReference type="Google" id="ProtNLM"/>
    </source>
</evidence>
<dbReference type="Pfam" id="PF09972">
    <property type="entry name" value="DUF2207"/>
    <property type="match status" value="1"/>
</dbReference>
<dbReference type="AlphaFoldDB" id="A0A8J2ZQI9"/>
<dbReference type="RefSeq" id="WP_188494957.1">
    <property type="nucleotide sequence ID" value="NZ_BMFV01000001.1"/>
</dbReference>
<evidence type="ECO:0000256" key="1">
    <source>
        <dbReference type="SAM" id="MobiDB-lite"/>
    </source>
</evidence>
<organism evidence="5 6">
    <name type="scientific">Pullulanibacillus pueri</name>
    <dbReference type="NCBI Taxonomy" id="1437324"/>
    <lineage>
        <taxon>Bacteria</taxon>
        <taxon>Bacillati</taxon>
        <taxon>Bacillota</taxon>
        <taxon>Bacilli</taxon>
        <taxon>Bacillales</taxon>
        <taxon>Sporolactobacillaceae</taxon>
        <taxon>Pullulanibacillus</taxon>
    </lineage>
</organism>
<name>A0A8J2ZQI9_9BACL</name>
<sequence>MKKALGSLIFFLGVFFLLAGCGDKTFTINQVEIKTDILADGSMTVKELYNYHFQGSFKGTTRSIHDAKVENFKAYLIPSNTKDKFSTKNAIPLKTTKDKDDDDNTIYKTYTQSQNESKQVLYTYTVKNVVKKYRDAAFINYSFYDSENESDLHNVTIHYQFAQALNERDHAYLHDYTGKAELQKAKKGFDYHIDTLPAGSSTEVHFLLEPSAFSEKATDAPENKYEALQQKEDKLHERLIHRSERLEGIKQPLLVLSGVVLVLVFMALIIKIQRRMSRREEIVEMEIGELDPLYVHFLDQRLAFSHGALTAGLLSLVRRRVVRLEKATIHEKYIKDEDFPNETLRFTLLVDKKSLSEADRFLVSWLFTERYEGKPSFTLDSIYGPTEKEKEKSEKAFKKKAERFQEKFSEWQDLLLDMPAFSRERFKTSVRAFPIIALLLTVVFAGVVNLLFFIDGMAIGVIVAVNICLAILLLASFIVYLMVHHIKIVFYGYFFVGLISLLFLHTGAPIALSLLAGLAIVCLFVIIPSERWLEEKLNERRLLKAWKRSVKAERLSVNFLDQERLEDLLYIAIVLGISEDFMATYQKDDRYQTLEKTSPLLQNPDLMTSGMDPSLFLLMFATSSSATSTTSSTPTSTGGGGAGAF</sequence>
<feature type="domain" description="DUF2207" evidence="3">
    <location>
        <begin position="27"/>
        <end position="207"/>
    </location>
</feature>
<proteinExistence type="predicted"/>
<feature type="transmembrane region" description="Helical" evidence="2">
    <location>
        <begin position="510"/>
        <end position="527"/>
    </location>
</feature>
<feature type="domain" description="Predicted membrane protein YciQ-like C-terminal" evidence="4">
    <location>
        <begin position="290"/>
        <end position="477"/>
    </location>
</feature>
<keyword evidence="2" id="KW-0812">Transmembrane</keyword>
<feature type="transmembrane region" description="Helical" evidence="2">
    <location>
        <begin position="458"/>
        <end position="481"/>
    </location>
</feature>
<keyword evidence="6" id="KW-1185">Reference proteome</keyword>
<feature type="transmembrane region" description="Helical" evidence="2">
    <location>
        <begin position="488"/>
        <end position="504"/>
    </location>
</feature>
<evidence type="ECO:0000259" key="4">
    <source>
        <dbReference type="Pfam" id="PF20990"/>
    </source>
</evidence>
<dbReference type="PROSITE" id="PS51257">
    <property type="entry name" value="PROKAR_LIPOPROTEIN"/>
    <property type="match status" value="1"/>
</dbReference>
<evidence type="ECO:0000313" key="6">
    <source>
        <dbReference type="Proteomes" id="UP000656813"/>
    </source>
</evidence>
<feature type="region of interest" description="Disordered" evidence="1">
    <location>
        <begin position="626"/>
        <end position="645"/>
    </location>
</feature>
<evidence type="ECO:0000256" key="2">
    <source>
        <dbReference type="SAM" id="Phobius"/>
    </source>
</evidence>
<dbReference type="Pfam" id="PF20990">
    <property type="entry name" value="DUF2207_C"/>
    <property type="match status" value="1"/>
</dbReference>
<feature type="compositionally biased region" description="Low complexity" evidence="1">
    <location>
        <begin position="626"/>
        <end position="636"/>
    </location>
</feature>
<evidence type="ECO:0000259" key="3">
    <source>
        <dbReference type="Pfam" id="PF09972"/>
    </source>
</evidence>
<feature type="transmembrane region" description="Helical" evidence="2">
    <location>
        <begin position="432"/>
        <end position="452"/>
    </location>
</feature>
<protein>
    <recommendedName>
        <fullName evidence="7">DUF2207 domain-containing protein</fullName>
    </recommendedName>
</protein>
<reference evidence="5" key="1">
    <citation type="journal article" date="2014" name="Int. J. Syst. Evol. Microbiol.">
        <title>Complete genome sequence of Corynebacterium casei LMG S-19264T (=DSM 44701T), isolated from a smear-ripened cheese.</title>
        <authorList>
            <consortium name="US DOE Joint Genome Institute (JGI-PGF)"/>
            <person name="Walter F."/>
            <person name="Albersmeier A."/>
            <person name="Kalinowski J."/>
            <person name="Ruckert C."/>
        </authorList>
    </citation>
    <scope>NUCLEOTIDE SEQUENCE</scope>
    <source>
        <strain evidence="5">CGMCC 1.12777</strain>
    </source>
</reference>
<dbReference type="InterPro" id="IPR018702">
    <property type="entry name" value="DUF2207"/>
</dbReference>
<reference evidence="5" key="2">
    <citation type="submission" date="2020-09" db="EMBL/GenBank/DDBJ databases">
        <authorList>
            <person name="Sun Q."/>
            <person name="Zhou Y."/>
        </authorList>
    </citation>
    <scope>NUCLEOTIDE SEQUENCE</scope>
    <source>
        <strain evidence="5">CGMCC 1.12777</strain>
    </source>
</reference>
<feature type="transmembrane region" description="Helical" evidence="2">
    <location>
        <begin position="252"/>
        <end position="270"/>
    </location>
</feature>
<accession>A0A8J2ZQI9</accession>
<dbReference type="Proteomes" id="UP000656813">
    <property type="component" value="Unassembled WGS sequence"/>
</dbReference>